<sequence length="249" mass="28631">MSAVEQDEALDAVGVYLKKYGEVIMPPPKRQQKIKHGNCELIEFSNEKWDCCVFAGDPTDDHPSKIHPKVTFHNVGASMLVANEERLNNKGRQEEWWETSMPKLRYWLGVLKLGKLQVLCLHLLHNFHISPEALSIIDCEGCESAFARDILREDPDFLHHVDQISLETHVSKAWMTTQELLHYFGLSFALLEEAGFKLEWSDVFGCAKRHEVPGCLDEMYGFPCGYADWPGHPNVVKGWSCQDFLWKHY</sequence>
<proteinExistence type="predicted"/>
<evidence type="ECO:0008006" key="3">
    <source>
        <dbReference type="Google" id="ProtNLM"/>
    </source>
</evidence>
<organism evidence="1 2">
    <name type="scientific">Cyclotella atomus</name>
    <dbReference type="NCBI Taxonomy" id="382360"/>
    <lineage>
        <taxon>Eukaryota</taxon>
        <taxon>Sar</taxon>
        <taxon>Stramenopiles</taxon>
        <taxon>Ochrophyta</taxon>
        <taxon>Bacillariophyta</taxon>
        <taxon>Coscinodiscophyceae</taxon>
        <taxon>Thalassiosirophycidae</taxon>
        <taxon>Stephanodiscales</taxon>
        <taxon>Stephanodiscaceae</taxon>
        <taxon>Cyclotella</taxon>
    </lineage>
</organism>
<evidence type="ECO:0000313" key="2">
    <source>
        <dbReference type="Proteomes" id="UP001530400"/>
    </source>
</evidence>
<gene>
    <name evidence="1" type="ORF">ACHAWO_008124</name>
</gene>
<dbReference type="EMBL" id="JALLPJ020000628">
    <property type="protein sequence ID" value="KAL3787011.1"/>
    <property type="molecule type" value="Genomic_DNA"/>
</dbReference>
<protein>
    <recommendedName>
        <fullName evidence="3">Methyltransferase domain-containing protein</fullName>
    </recommendedName>
</protein>
<keyword evidence="2" id="KW-1185">Reference proteome</keyword>
<comment type="caution">
    <text evidence="1">The sequence shown here is derived from an EMBL/GenBank/DDBJ whole genome shotgun (WGS) entry which is preliminary data.</text>
</comment>
<accession>A0ABD3PI72</accession>
<dbReference type="AlphaFoldDB" id="A0ABD3PI72"/>
<reference evidence="1 2" key="1">
    <citation type="submission" date="2024-10" db="EMBL/GenBank/DDBJ databases">
        <title>Updated reference genomes for cyclostephanoid diatoms.</title>
        <authorList>
            <person name="Roberts W.R."/>
            <person name="Alverson A.J."/>
        </authorList>
    </citation>
    <scope>NUCLEOTIDE SEQUENCE [LARGE SCALE GENOMIC DNA]</scope>
    <source>
        <strain evidence="1 2">AJA010-31</strain>
    </source>
</reference>
<dbReference type="Proteomes" id="UP001530400">
    <property type="component" value="Unassembled WGS sequence"/>
</dbReference>
<evidence type="ECO:0000313" key="1">
    <source>
        <dbReference type="EMBL" id="KAL3787011.1"/>
    </source>
</evidence>
<name>A0ABD3PI72_9STRA</name>